<name>A0A8S5LCC4_9CAUD</name>
<dbReference type="EMBL" id="BK014681">
    <property type="protein sequence ID" value="DAD67602.1"/>
    <property type="molecule type" value="Genomic_DNA"/>
</dbReference>
<evidence type="ECO:0000313" key="1">
    <source>
        <dbReference type="EMBL" id="DAD67602.1"/>
    </source>
</evidence>
<dbReference type="InterPro" id="IPR014867">
    <property type="entry name" value="Spore_coat_CotH_CotH2/3/7"/>
</dbReference>
<keyword evidence="1" id="KW-0946">Virion</keyword>
<dbReference type="SUPFAM" id="SSF52047">
    <property type="entry name" value="RNI-like"/>
    <property type="match status" value="1"/>
</dbReference>
<protein>
    <submittedName>
        <fullName evidence="1">Spore coat protein</fullName>
    </submittedName>
</protein>
<dbReference type="Gene3D" id="3.80.10.10">
    <property type="entry name" value="Ribonuclease Inhibitor"/>
    <property type="match status" value="1"/>
</dbReference>
<sequence>MGCRQVRPWWAQSVRQPSKNTRNRRLGMATINDLRNKANAIAGATQAGENTAHRVGGAFQDAADLIELLLNKSGEDSRVTKILQDLNTLQAAINAEATSRISGDNAIKDIITTTNGVVDKLKKEVEKMKGGGQTSAIDSLDEVIRFLEGITDENKLKDMLRDIRKRVTELEQKQGIGGNVYNATAKHLTSYDDFMGAVNEVPNKERVNGLIVTAQIGLEWQTKQFIGISPKDDTDWANPASWRTFGDTGGIKEIEYIRGTDTAILKPNKAGRVQMNVPTIQVDETITPGGTNPVQGKAIAAALANINPGKKLRLNTIENGNDKAFSISLLDENDEELSTTEQFSGGGGGGNVAATKIVLERITGSLTTKAGAEVKLQFRYDHIDTSTNSSTGTPALAEISVIRGANVNVIKMQLQAGNIHTIDVTKYIGVGSNTIRMKVTAGEEENKQVSSLTWTVTAVQLTLASSFDIATDITRGDRVSIPFALTGSGQKTLRCFVDGIDTEDRTINASSANGAFSVDTSRMGHGSHGVALVAELELPSGLIKSNVIYFDIAVRENGNDKPIVAARFDYTEGSGYTGSPDGGSRPYIEVPKFGRYKLPYAVWGAGGKPVTITEGTQVVSSRHLDFVRVEYESTAMTDGETLCKVTCGNTTYTYGLRVSGSAIDLTEPTDNMALKLSAAGRSNEDTNREEWKYKGVTTKLSGFKWGGDGWMGGALHLTGRARASVDYKPLATDAMAFSIRLRVTDVVDDDAVIVRCLDGAGRGFEITTQEARFVSAGGAEVARKFATGEIYNIGFVSYPAARADSTANERINSNMMFIFINGGNVGGVQKENGDSVRQARPMDIVVGSDKCHTEVFSMRGYTNYLTDEQMLAAYMLDLGDVNALTKEYNDNDVLDEQGNITPNKSKLPYIIVTGKADNGTPTLLQAAINNNKKSKYPVDSWLYVDPNEPANNFNVIGGHWRLQGTSSLAYPVKNYRAYSKKADKASVTEVTPEVWQGCDAQGRGGVKLPKPKIGIFKGSGGKKSAAVDCLCAKADYAESSGAHNTGMARLVNDTLKAIGTLTPPQKYASGYDKDIRTTVDGHPILLFCRATKDDAPIFLGKFNLNNDKSTEEVFGFRDIPGYHDAEWLRTLFGGKNPTECWEFLNNDYLMGSFLDADFDVKDTDGTPKWLKVFEARFPDDDALNAEYKAGKKKPKYLQAVVEWVKSTKDNPQKFAKEAANYFDMKSLCDYFMFTEIFGCVDQRVKNMMLCFFYDPNASDHPVMGKVRGYFIFYDNDTINGLRNDGRNKYPWWMDETTLDDELSIGGRKVYAYAGHDSVLWNNLRTQFGDELQNSYRRIRSKLTDELIYKYFDVDQAQKFCTRIYNLDGQMKYVRAKTEGIGGKTYSFLESMQGSRAAHRRWWLKNRLSLFDARYRTGNYTRTDLAFKGNSAAGATIRAWSGRDWYMSFVREGSELMHKKVAKGEEFSYTYGETANIGTIFHLYGCEHASKVDLSEWGGFTDLTLPTLPRLETLVLGRDGKEYALTELALGNKLPMLRALDMRNYTGLSGIDLSGCNLLEEVNASGCTALTSMNLAEGSPIRKLVLPANFTNLSLRSLHDLKREGLTFANIAALQSIRIENCAGLDAVAIVKEALTAGANVKWLRLRADMVGDGQDLLQWMRAGIGGMTASGEPRPNKGGVMGKYQLTNYMSKEEFSALTAYYDGLELRQPEYTVIELTDAVQRGGQWVEVGSDANVSNHDNKTGLLYNNAYRPSGHVQAILDARHRVLAKMTKYDQLGNRTDNEMTFCKLSDDDSNYFHDGTPAMLDGAQGETFMYNPHFWYKGVNDYFGKRNIIAWSSNAEQPSVAPHKAITLDAVKAAAGYEDGKEVFVSGDNVLRKVLADYAVCTIDVTGWKRVRFCTAPTRLSVFIDADGRKVGEPVSPSDDDFDAGMYVVVDVPKNAVKLAFTICNVAAWTDVILTNSTELADIEPDWVEHAPRLVSVPRPTKVNGKLRAVMSGKPDNGNQNAMNANAYAVGKRVIRSTEYWALFVGLFVSKYGRRNGTSMFGYANYTPTCGQTAQAGMRDVLFKGNNNYVVKSDGQEVLIQNTGAMGYENWPGCMAEALEDSGALTQAYNSNTPHTDWRTMMPSGGEDKHVFMRELSANTSFLRRTWWGKYLNTARVGLANGTGATYWAAMCSHAMRYTEIVAGHNTNTSNIGTITSFTYGWSTTLRMVFDGKLKEERLPIEFMKLKDKIFDV</sequence>
<reference evidence="1" key="1">
    <citation type="journal article" date="2021" name="Proc. Natl. Acad. Sci. U.S.A.">
        <title>A Catalog of Tens of Thousands of Viruses from Human Metagenomes Reveals Hidden Associations with Chronic Diseases.</title>
        <authorList>
            <person name="Tisza M.J."/>
            <person name="Buck C.B."/>
        </authorList>
    </citation>
    <scope>NUCLEOTIDE SEQUENCE</scope>
    <source>
        <strain evidence="1">CttU829</strain>
    </source>
</reference>
<keyword evidence="1" id="KW-0167">Capsid protein</keyword>
<organism evidence="1">
    <name type="scientific">Siphoviridae sp. cttU829</name>
    <dbReference type="NCBI Taxonomy" id="2823605"/>
    <lineage>
        <taxon>Viruses</taxon>
        <taxon>Duplodnaviria</taxon>
        <taxon>Heunggongvirae</taxon>
        <taxon>Uroviricota</taxon>
        <taxon>Caudoviricetes</taxon>
    </lineage>
</organism>
<accession>A0A8S5LCC4</accession>
<dbReference type="InterPro" id="IPR032675">
    <property type="entry name" value="LRR_dom_sf"/>
</dbReference>
<proteinExistence type="predicted"/>
<dbReference type="Pfam" id="PF08757">
    <property type="entry name" value="CotH"/>
    <property type="match status" value="1"/>
</dbReference>
<dbReference type="GO" id="GO:0019028">
    <property type="term" value="C:viral capsid"/>
    <property type="evidence" value="ECO:0007669"/>
    <property type="project" value="UniProtKB-KW"/>
</dbReference>